<name>A0A136IRQ3_9PEZI</name>
<proteinExistence type="predicted"/>
<gene>
    <name evidence="2" type="ORF">Micbo1qcDRAFT_20700</name>
</gene>
<evidence type="ECO:0000256" key="1">
    <source>
        <dbReference type="SAM" id="MobiDB-lite"/>
    </source>
</evidence>
<feature type="region of interest" description="Disordered" evidence="1">
    <location>
        <begin position="60"/>
        <end position="80"/>
    </location>
</feature>
<dbReference type="AlphaFoldDB" id="A0A136IRQ3"/>
<feature type="compositionally biased region" description="Low complexity" evidence="1">
    <location>
        <begin position="68"/>
        <end position="78"/>
    </location>
</feature>
<keyword evidence="3" id="KW-1185">Reference proteome</keyword>
<sequence>MDDAEVESGLFAIYISDNEDDKDNSQDESKADRTGQTEEQFQEVKRTYRVKVENGELWKQIPLPPLSPSESSPQSTQLVTKPQAQSLLHAVEELYFLRRYTEGAAFVRRLFGDGSSDKGDFSSSSSNITAIGRIDDDTRKTLRYYQAKCEEKTGHQG</sequence>
<accession>A0A136IRQ3</accession>
<evidence type="ECO:0000313" key="3">
    <source>
        <dbReference type="Proteomes" id="UP000070501"/>
    </source>
</evidence>
<dbReference type="EMBL" id="KQ964261">
    <property type="protein sequence ID" value="KXJ87613.1"/>
    <property type="molecule type" value="Genomic_DNA"/>
</dbReference>
<dbReference type="Proteomes" id="UP000070501">
    <property type="component" value="Unassembled WGS sequence"/>
</dbReference>
<dbReference type="InParanoid" id="A0A136IRQ3"/>
<organism evidence="2 3">
    <name type="scientific">Microdochium bolleyi</name>
    <dbReference type="NCBI Taxonomy" id="196109"/>
    <lineage>
        <taxon>Eukaryota</taxon>
        <taxon>Fungi</taxon>
        <taxon>Dikarya</taxon>
        <taxon>Ascomycota</taxon>
        <taxon>Pezizomycotina</taxon>
        <taxon>Sordariomycetes</taxon>
        <taxon>Xylariomycetidae</taxon>
        <taxon>Xylariales</taxon>
        <taxon>Microdochiaceae</taxon>
        <taxon>Microdochium</taxon>
    </lineage>
</organism>
<reference evidence="3" key="1">
    <citation type="submission" date="2016-02" db="EMBL/GenBank/DDBJ databases">
        <title>Draft genome sequence of Microdochium bolleyi, a fungal endophyte of beachgrass.</title>
        <authorList>
            <consortium name="DOE Joint Genome Institute"/>
            <person name="David A.S."/>
            <person name="May G."/>
            <person name="Haridas S."/>
            <person name="Lim J."/>
            <person name="Wang M."/>
            <person name="Labutti K."/>
            <person name="Lipzen A."/>
            <person name="Barry K."/>
            <person name="Grigoriev I.V."/>
        </authorList>
    </citation>
    <scope>NUCLEOTIDE SEQUENCE [LARGE SCALE GENOMIC DNA]</scope>
    <source>
        <strain evidence="3">J235TASD1</strain>
    </source>
</reference>
<evidence type="ECO:0000313" key="2">
    <source>
        <dbReference type="EMBL" id="KXJ87613.1"/>
    </source>
</evidence>
<protein>
    <submittedName>
        <fullName evidence="2">Uncharacterized protein</fullName>
    </submittedName>
</protein>
<dbReference type="OrthoDB" id="3938544at2759"/>
<feature type="region of interest" description="Disordered" evidence="1">
    <location>
        <begin position="1"/>
        <end position="42"/>
    </location>
</feature>
<feature type="compositionally biased region" description="Basic and acidic residues" evidence="1">
    <location>
        <begin position="23"/>
        <end position="42"/>
    </location>
</feature>